<dbReference type="AlphaFoldDB" id="A0AA36ML59"/>
<dbReference type="InterPro" id="IPR006597">
    <property type="entry name" value="Sel1-like"/>
</dbReference>
<protein>
    <recommendedName>
        <fullName evidence="3">Sel1 repeat family protein</fullName>
    </recommendedName>
</protein>
<reference evidence="1" key="1">
    <citation type="submission" date="2023-08" db="EMBL/GenBank/DDBJ databases">
        <authorList>
            <person name="Chen Y."/>
            <person name="Shah S."/>
            <person name="Dougan E. K."/>
            <person name="Thang M."/>
            <person name="Chan C."/>
        </authorList>
    </citation>
    <scope>NUCLEOTIDE SEQUENCE</scope>
</reference>
<gene>
    <name evidence="1" type="ORF">EVOR1521_LOCUS1628</name>
</gene>
<dbReference type="Proteomes" id="UP001178507">
    <property type="component" value="Unassembled WGS sequence"/>
</dbReference>
<evidence type="ECO:0008006" key="3">
    <source>
        <dbReference type="Google" id="ProtNLM"/>
    </source>
</evidence>
<proteinExistence type="predicted"/>
<dbReference type="PANTHER" id="PTHR43628">
    <property type="entry name" value="ACTIVATOR OF C KINASE PROTEIN 1-RELATED"/>
    <property type="match status" value="1"/>
</dbReference>
<dbReference type="EMBL" id="CAUJNA010000066">
    <property type="protein sequence ID" value="CAJ1371282.1"/>
    <property type="molecule type" value="Genomic_DNA"/>
</dbReference>
<keyword evidence="2" id="KW-1185">Reference proteome</keyword>
<accession>A0AA36ML59</accession>
<comment type="caution">
    <text evidence="1">The sequence shown here is derived from an EMBL/GenBank/DDBJ whole genome shotgun (WGS) entry which is preliminary data.</text>
</comment>
<evidence type="ECO:0000313" key="2">
    <source>
        <dbReference type="Proteomes" id="UP001178507"/>
    </source>
</evidence>
<dbReference type="InterPro" id="IPR052945">
    <property type="entry name" value="Mitotic_Regulator"/>
</dbReference>
<dbReference type="InterPro" id="IPR011990">
    <property type="entry name" value="TPR-like_helical_dom_sf"/>
</dbReference>
<dbReference type="PANTHER" id="PTHR43628:SF1">
    <property type="entry name" value="CHITIN SYNTHASE REGULATORY FACTOR 2-RELATED"/>
    <property type="match status" value="1"/>
</dbReference>
<name>A0AA36ML59_9DINO</name>
<evidence type="ECO:0000313" key="1">
    <source>
        <dbReference type="EMBL" id="CAJ1371282.1"/>
    </source>
</evidence>
<dbReference type="Pfam" id="PF08238">
    <property type="entry name" value="Sel1"/>
    <property type="match status" value="5"/>
</dbReference>
<dbReference type="SUPFAM" id="SSF81901">
    <property type="entry name" value="HCP-like"/>
    <property type="match status" value="1"/>
</dbReference>
<dbReference type="SMART" id="SM00671">
    <property type="entry name" value="SEL1"/>
    <property type="match status" value="5"/>
</dbReference>
<dbReference type="Gene3D" id="1.25.40.10">
    <property type="entry name" value="Tetratricopeptide repeat domain"/>
    <property type="match status" value="1"/>
</dbReference>
<sequence>MQSDEDEGIFKSLVQHAERGDATAQSLLAQDYFYGTHGVKKDIHTAIRWAEAAADAGDRDAQELLAVAFGRGHEDLLQDPGRAVQYGIKAASQGSIKSAELLGKLYYNGTGLEHLSREERMTNALKWFRSAAREGSLTAQNDLADMYRMGQGTNLDYTEAKYWYQKVVGEMNSVLSADHKLPSATRNRTAVARAFNSLGALYALGQGTDKNLKKAAEYLEQAKALGHPHAAQNLKKLGLKDAPGEL</sequence>
<organism evidence="1 2">
    <name type="scientific">Effrenium voratum</name>
    <dbReference type="NCBI Taxonomy" id="2562239"/>
    <lineage>
        <taxon>Eukaryota</taxon>
        <taxon>Sar</taxon>
        <taxon>Alveolata</taxon>
        <taxon>Dinophyceae</taxon>
        <taxon>Suessiales</taxon>
        <taxon>Symbiodiniaceae</taxon>
        <taxon>Effrenium</taxon>
    </lineage>
</organism>